<dbReference type="SUPFAM" id="SSF52540">
    <property type="entry name" value="P-loop containing nucleoside triphosphate hydrolases"/>
    <property type="match status" value="1"/>
</dbReference>
<evidence type="ECO:0000313" key="7">
    <source>
        <dbReference type="Proteomes" id="UP000825679"/>
    </source>
</evidence>
<dbReference type="PANTHER" id="PTHR42939:SF1">
    <property type="entry name" value="ABC TRANSPORTER ATP-BINDING PROTEIN ALBC-RELATED"/>
    <property type="match status" value="1"/>
</dbReference>
<dbReference type="PANTHER" id="PTHR42939">
    <property type="entry name" value="ABC TRANSPORTER ATP-BINDING PROTEIN ALBC-RELATED"/>
    <property type="match status" value="1"/>
</dbReference>
<evidence type="ECO:0000259" key="5">
    <source>
        <dbReference type="PROSITE" id="PS50893"/>
    </source>
</evidence>
<evidence type="ECO:0000313" key="6">
    <source>
        <dbReference type="EMBL" id="QZA76838.1"/>
    </source>
</evidence>
<dbReference type="InterPro" id="IPR003439">
    <property type="entry name" value="ABC_transporter-like_ATP-bd"/>
</dbReference>
<dbReference type="InterPro" id="IPR003593">
    <property type="entry name" value="AAA+_ATPase"/>
</dbReference>
<keyword evidence="1" id="KW-0813">Transport</keyword>
<evidence type="ECO:0000256" key="3">
    <source>
        <dbReference type="ARBA" id="ARBA00022741"/>
    </source>
</evidence>
<dbReference type="SMART" id="SM00382">
    <property type="entry name" value="AAA"/>
    <property type="match status" value="1"/>
</dbReference>
<organism evidence="6 7">
    <name type="scientific">Deefgea tanakiae</name>
    <dbReference type="NCBI Taxonomy" id="2865840"/>
    <lineage>
        <taxon>Bacteria</taxon>
        <taxon>Pseudomonadati</taxon>
        <taxon>Pseudomonadota</taxon>
        <taxon>Betaproteobacteria</taxon>
        <taxon>Neisseriales</taxon>
        <taxon>Chitinibacteraceae</taxon>
        <taxon>Deefgea</taxon>
    </lineage>
</organism>
<gene>
    <name evidence="6" type="ORF">K4H28_10980</name>
</gene>
<dbReference type="RefSeq" id="WP_221005240.1">
    <property type="nucleotide sequence ID" value="NZ_CP081150.1"/>
</dbReference>
<dbReference type="InterPro" id="IPR027417">
    <property type="entry name" value="P-loop_NTPase"/>
</dbReference>
<dbReference type="EMBL" id="CP081150">
    <property type="protein sequence ID" value="QZA76838.1"/>
    <property type="molecule type" value="Genomic_DNA"/>
</dbReference>
<evidence type="ECO:0000256" key="1">
    <source>
        <dbReference type="ARBA" id="ARBA00022448"/>
    </source>
</evidence>
<dbReference type="PROSITE" id="PS50893">
    <property type="entry name" value="ABC_TRANSPORTER_2"/>
    <property type="match status" value="1"/>
</dbReference>
<evidence type="ECO:0000256" key="2">
    <source>
        <dbReference type="ARBA" id="ARBA00022475"/>
    </source>
</evidence>
<proteinExistence type="predicted"/>
<dbReference type="CDD" id="cd03230">
    <property type="entry name" value="ABC_DR_subfamily_A"/>
    <property type="match status" value="1"/>
</dbReference>
<sequence length="306" mass="34154">MAAIELINLSKSYTSQWGKKSIALNDLNLKIEDGEAFGFIGANGAGKSTTIKIIMGLLKASSGTALLYNQDVKTPTARNGIAYVPENPLLYDYLTPLEILKAGAQLHRLKTNDLHRHCLSWLERFDLLHVAKKQLRSFSKGMMQRTALAHAFTIQPKLMILDEPFSGLDPLGRKLVLDILAEYRQQGGTLFFSSHILYDVERLADRYALINKGKLETVHKPSELLNNETTVLITSSGEMHAMGMESQGLNRWKAEVSRANLWSLIEQLKQSGHQIHEIRSISTLEQTFIASIEAQKASYTTSQKSA</sequence>
<dbReference type="GO" id="GO:0005524">
    <property type="term" value="F:ATP binding"/>
    <property type="evidence" value="ECO:0007669"/>
    <property type="project" value="UniProtKB-KW"/>
</dbReference>
<keyword evidence="2" id="KW-1003">Cell membrane</keyword>
<keyword evidence="2" id="KW-0472">Membrane</keyword>
<keyword evidence="4 6" id="KW-0067">ATP-binding</keyword>
<accession>A0ABX8Z710</accession>
<dbReference type="Proteomes" id="UP000825679">
    <property type="component" value="Chromosome"/>
</dbReference>
<dbReference type="InterPro" id="IPR051782">
    <property type="entry name" value="ABC_Transporter_VariousFunc"/>
</dbReference>
<reference evidence="6 7" key="1">
    <citation type="submission" date="2021-08" db="EMBL/GenBank/DDBJ databases">
        <title>complete genome sequencing of Deefgea sp. D25.</title>
        <authorList>
            <person name="Bae J.-W."/>
            <person name="Gim D.-H."/>
        </authorList>
    </citation>
    <scope>NUCLEOTIDE SEQUENCE [LARGE SCALE GENOMIC DNA]</scope>
    <source>
        <strain evidence="6 7">D25</strain>
    </source>
</reference>
<dbReference type="Gene3D" id="3.40.50.300">
    <property type="entry name" value="P-loop containing nucleotide triphosphate hydrolases"/>
    <property type="match status" value="1"/>
</dbReference>
<keyword evidence="3" id="KW-0547">Nucleotide-binding</keyword>
<protein>
    <submittedName>
        <fullName evidence="6">ABC transporter ATP-binding protein</fullName>
    </submittedName>
</protein>
<evidence type="ECO:0000256" key="4">
    <source>
        <dbReference type="ARBA" id="ARBA00022840"/>
    </source>
</evidence>
<name>A0ABX8Z710_9NEIS</name>
<dbReference type="Pfam" id="PF00005">
    <property type="entry name" value="ABC_tran"/>
    <property type="match status" value="1"/>
</dbReference>
<keyword evidence="7" id="KW-1185">Reference proteome</keyword>
<feature type="domain" description="ABC transporter" evidence="5">
    <location>
        <begin position="4"/>
        <end position="237"/>
    </location>
</feature>